<evidence type="ECO:0000256" key="1">
    <source>
        <dbReference type="ARBA" id="ARBA00022490"/>
    </source>
</evidence>
<keyword evidence="6 9" id="KW-0067">ATP-binding</keyword>
<evidence type="ECO:0000313" key="11">
    <source>
        <dbReference type="Proteomes" id="UP001279660"/>
    </source>
</evidence>
<comment type="pathway">
    <text evidence="9">Cofactor biosynthesis; biotin biosynthesis; biotin from 7,8-diaminononanoate: step 1/2.</text>
</comment>
<reference evidence="10 11" key="1">
    <citation type="submission" date="2023-11" db="EMBL/GenBank/DDBJ databases">
        <title>MicrobeMod: A computational toolkit for identifying prokaryotic methylation and restriction-modification with nanopore sequencing.</title>
        <authorList>
            <person name="Crits-Christoph A."/>
            <person name="Kang S.C."/>
            <person name="Lee H."/>
            <person name="Ostrov N."/>
        </authorList>
    </citation>
    <scope>NUCLEOTIDE SEQUENCE [LARGE SCALE GENOMIC DNA]</scope>
    <source>
        <strain evidence="10 11">ATCC 14820</strain>
    </source>
</reference>
<evidence type="ECO:0000256" key="7">
    <source>
        <dbReference type="ARBA" id="ARBA00022842"/>
    </source>
</evidence>
<comment type="similarity">
    <text evidence="9">Belongs to the dethiobiotin synthetase family.</text>
</comment>
<comment type="subcellular location">
    <subcellularLocation>
        <location evidence="9">Cytoplasm</location>
    </subcellularLocation>
</comment>
<dbReference type="PIRSF" id="PIRSF006755">
    <property type="entry name" value="DTB_synth"/>
    <property type="match status" value="1"/>
</dbReference>
<evidence type="ECO:0000256" key="4">
    <source>
        <dbReference type="ARBA" id="ARBA00022741"/>
    </source>
</evidence>
<dbReference type="Proteomes" id="UP001279660">
    <property type="component" value="Unassembled WGS sequence"/>
</dbReference>
<keyword evidence="11" id="KW-1185">Reference proteome</keyword>
<comment type="cofactor">
    <cofactor evidence="9">
        <name>Mg(2+)</name>
        <dbReference type="ChEBI" id="CHEBI:18420"/>
    </cofactor>
</comment>
<dbReference type="EC" id="6.3.3.3" evidence="9"/>
<sequence length="209" mass="22065">MNPETIVITGTDTDVGKTVFAAALTGALNAHYWKPVQAGLDPSADRDSVAALSRVPASHILPEAYRLATPCSPHRAAEIDGVTIDPLRLTPPEVNGPLVVEGAGGVLVPVTRELVFADLFARWGCPVVLVARTALGTINHSLLSIEALRQRGVPLLGIAFIGDENADTEATIVQLGGVKRLGRLPRLDPLNAETLAAAFVAHFNVDDFQ</sequence>
<feature type="binding site" evidence="9">
    <location>
        <begin position="101"/>
        <end position="104"/>
    </location>
    <ligand>
        <name>ATP</name>
        <dbReference type="ChEBI" id="CHEBI:30616"/>
    </ligand>
</feature>
<dbReference type="RefSeq" id="WP_010403614.1">
    <property type="nucleotide sequence ID" value="NZ_JAWXXV010000001.1"/>
</dbReference>
<dbReference type="Gene3D" id="3.40.50.300">
    <property type="entry name" value="P-loop containing nucleotide triphosphate hydrolases"/>
    <property type="match status" value="1"/>
</dbReference>
<feature type="active site" evidence="9">
    <location>
        <position position="34"/>
    </location>
</feature>
<feature type="binding site" evidence="9">
    <location>
        <begin position="185"/>
        <end position="187"/>
    </location>
    <ligand>
        <name>ATP</name>
        <dbReference type="ChEBI" id="CHEBI:30616"/>
    </ligand>
</feature>
<organism evidence="10 11">
    <name type="scientific">Sphingomonas echinoides</name>
    <dbReference type="NCBI Taxonomy" id="59803"/>
    <lineage>
        <taxon>Bacteria</taxon>
        <taxon>Pseudomonadati</taxon>
        <taxon>Pseudomonadota</taxon>
        <taxon>Alphaproteobacteria</taxon>
        <taxon>Sphingomonadales</taxon>
        <taxon>Sphingomonadaceae</taxon>
        <taxon>Sphingomonas</taxon>
    </lineage>
</organism>
<comment type="catalytic activity">
    <reaction evidence="8">
        <text>(7R,8S)-8-amino-7-(carboxyamino)nonanoate + ATP = (4R,5S)-dethiobiotin + ADP + phosphate + H(+)</text>
        <dbReference type="Rhea" id="RHEA:63684"/>
        <dbReference type="ChEBI" id="CHEBI:15378"/>
        <dbReference type="ChEBI" id="CHEBI:30616"/>
        <dbReference type="ChEBI" id="CHEBI:43474"/>
        <dbReference type="ChEBI" id="CHEBI:149470"/>
        <dbReference type="ChEBI" id="CHEBI:149473"/>
        <dbReference type="ChEBI" id="CHEBI:456216"/>
    </reaction>
</comment>
<dbReference type="PANTHER" id="PTHR43210:SF2">
    <property type="entry name" value="ATP-DEPENDENT DETHIOBIOTIN SYNTHETASE BIOD 2"/>
    <property type="match status" value="1"/>
</dbReference>
<dbReference type="PANTHER" id="PTHR43210">
    <property type="entry name" value="DETHIOBIOTIN SYNTHETASE"/>
    <property type="match status" value="1"/>
</dbReference>
<keyword evidence="4 9" id="KW-0547">Nucleotide-binding</keyword>
<evidence type="ECO:0000256" key="3">
    <source>
        <dbReference type="ARBA" id="ARBA00022723"/>
    </source>
</evidence>
<evidence type="ECO:0000256" key="5">
    <source>
        <dbReference type="ARBA" id="ARBA00022756"/>
    </source>
</evidence>
<comment type="caution">
    <text evidence="9">Lacks conserved residue(s) required for the propagation of feature annotation.</text>
</comment>
<proteinExistence type="inferred from homology"/>
<comment type="subunit">
    <text evidence="9">Homodimer.</text>
</comment>
<dbReference type="InterPro" id="IPR004472">
    <property type="entry name" value="DTB_synth_BioD"/>
</dbReference>
<dbReference type="NCBIfam" id="TIGR00347">
    <property type="entry name" value="bioD"/>
    <property type="match status" value="1"/>
</dbReference>
<feature type="binding site" evidence="9">
    <location>
        <begin position="14"/>
        <end position="19"/>
    </location>
    <ligand>
        <name>ATP</name>
        <dbReference type="ChEBI" id="CHEBI:30616"/>
    </ligand>
</feature>
<comment type="catalytic activity">
    <reaction evidence="9">
        <text>(7R,8S)-7,8-diammoniononanoate + CO2 + ATP = (4R,5S)-dethiobiotin + ADP + phosphate + 3 H(+)</text>
        <dbReference type="Rhea" id="RHEA:15805"/>
        <dbReference type="ChEBI" id="CHEBI:15378"/>
        <dbReference type="ChEBI" id="CHEBI:16526"/>
        <dbReference type="ChEBI" id="CHEBI:30616"/>
        <dbReference type="ChEBI" id="CHEBI:43474"/>
        <dbReference type="ChEBI" id="CHEBI:149469"/>
        <dbReference type="ChEBI" id="CHEBI:149473"/>
        <dbReference type="ChEBI" id="CHEBI:456216"/>
        <dbReference type="EC" id="6.3.3.3"/>
    </reaction>
</comment>
<evidence type="ECO:0000256" key="6">
    <source>
        <dbReference type="ARBA" id="ARBA00022840"/>
    </source>
</evidence>
<keyword evidence="2 9" id="KW-0436">Ligase</keyword>
<dbReference type="CDD" id="cd03109">
    <property type="entry name" value="DTBS"/>
    <property type="match status" value="1"/>
</dbReference>
<evidence type="ECO:0000256" key="9">
    <source>
        <dbReference type="HAMAP-Rule" id="MF_00336"/>
    </source>
</evidence>
<name>A0ABU4PMB3_9SPHN</name>
<protein>
    <recommendedName>
        <fullName evidence="9">ATP-dependent dethiobiotin synthetase BioD</fullName>
        <ecNumber evidence="9">6.3.3.3</ecNumber>
    </recommendedName>
    <alternativeName>
        <fullName evidence="9">DTB synthetase</fullName>
        <shortName evidence="9">DTBS</shortName>
    </alternativeName>
    <alternativeName>
        <fullName evidence="9">Dethiobiotin synthase</fullName>
    </alternativeName>
</protein>
<accession>A0ABU4PMB3</accession>
<feature type="binding site" evidence="9">
    <location>
        <position position="18"/>
    </location>
    <ligand>
        <name>Mg(2+)</name>
        <dbReference type="ChEBI" id="CHEBI:18420"/>
    </ligand>
</feature>
<dbReference type="InterPro" id="IPR027417">
    <property type="entry name" value="P-loop_NTPase"/>
</dbReference>
<evidence type="ECO:0000313" key="10">
    <source>
        <dbReference type="EMBL" id="MDX5984248.1"/>
    </source>
</evidence>
<gene>
    <name evidence="9 10" type="primary">bioD</name>
    <name evidence="10" type="ORF">SIL82_08235</name>
</gene>
<keyword evidence="3 9" id="KW-0479">Metal-binding</keyword>
<evidence type="ECO:0000256" key="2">
    <source>
        <dbReference type="ARBA" id="ARBA00022598"/>
    </source>
</evidence>
<evidence type="ECO:0000256" key="8">
    <source>
        <dbReference type="ARBA" id="ARBA00047386"/>
    </source>
</evidence>
<feature type="binding site" evidence="9">
    <location>
        <position position="101"/>
    </location>
    <ligand>
        <name>Mg(2+)</name>
        <dbReference type="ChEBI" id="CHEBI:18420"/>
    </ligand>
</feature>
<keyword evidence="7 9" id="KW-0460">Magnesium</keyword>
<dbReference type="HAMAP" id="MF_00336">
    <property type="entry name" value="BioD"/>
    <property type="match status" value="1"/>
</dbReference>
<dbReference type="GO" id="GO:0004141">
    <property type="term" value="F:dethiobiotin synthase activity"/>
    <property type="evidence" value="ECO:0007669"/>
    <property type="project" value="UniProtKB-EC"/>
</dbReference>
<dbReference type="Pfam" id="PF13500">
    <property type="entry name" value="AAA_26"/>
    <property type="match status" value="1"/>
</dbReference>
<keyword evidence="5 9" id="KW-0093">Biotin biosynthesis</keyword>
<dbReference type="SUPFAM" id="SSF52540">
    <property type="entry name" value="P-loop containing nucleoside triphosphate hydrolases"/>
    <property type="match status" value="1"/>
</dbReference>
<comment type="function">
    <text evidence="9">Catalyzes a mechanistically unusual reaction, the ATP-dependent insertion of CO2 between the N7 and N8 nitrogen atoms of 7,8-diaminopelargonic acid (DAPA, also called 7,8-diammoniononanoate) to form a ureido ring.</text>
</comment>
<comment type="caution">
    <text evidence="10">The sequence shown here is derived from an EMBL/GenBank/DDBJ whole genome shotgun (WGS) entry which is preliminary data.</text>
</comment>
<dbReference type="EMBL" id="JAWXXV010000001">
    <property type="protein sequence ID" value="MDX5984248.1"/>
    <property type="molecule type" value="Genomic_DNA"/>
</dbReference>
<keyword evidence="1 9" id="KW-0963">Cytoplasm</keyword>